<evidence type="ECO:0000259" key="2">
    <source>
        <dbReference type="PROSITE" id="PS51391"/>
    </source>
</evidence>
<protein>
    <submittedName>
        <fullName evidence="3">CTD kinase subunit gamma</fullName>
    </submittedName>
</protein>
<evidence type="ECO:0000313" key="3">
    <source>
        <dbReference type="EMBL" id="ROT38782.1"/>
    </source>
</evidence>
<feature type="region of interest" description="Disordered" evidence="1">
    <location>
        <begin position="161"/>
        <end position="181"/>
    </location>
</feature>
<sequence>MADPFEVRMRFSAQLQHLNASVVSLQKAASYALKYKDMDEDLHSCILEQLERTNMNTRANIMFFIEHFMEMAWKENHTNYIDMLQRDIIRVVDAVAPDNESGAANVKVVRLVLQNLQVKRFLDAHVVTDIEEVLKERETSAHDAGLSSPVVDDHDLGEMPPSQAIPHPGRPTAPRLDKRQVEQRIEEDRERHKRLRESIWHVPDRQTEIDRLWEETSDLGDDDHLMGREEFLAREQAIAQQCPHYTPRTLDGLYGREGREANGRGDN</sequence>
<dbReference type="PANTHER" id="PTHR28291">
    <property type="entry name" value="CTD KINASE SUBUNIT GAMMA"/>
    <property type="match status" value="1"/>
</dbReference>
<dbReference type="GeneID" id="39581646"/>
<dbReference type="Pfam" id="PF12243">
    <property type="entry name" value="CTK3"/>
    <property type="match status" value="1"/>
</dbReference>
<keyword evidence="4" id="KW-1185">Reference proteome</keyword>
<dbReference type="EMBL" id="ML119055">
    <property type="protein sequence ID" value="ROT38782.1"/>
    <property type="molecule type" value="Genomic_DNA"/>
</dbReference>
<dbReference type="PROSITE" id="PS51391">
    <property type="entry name" value="CID"/>
    <property type="match status" value="1"/>
</dbReference>
<dbReference type="PANTHER" id="PTHR28291:SF1">
    <property type="entry name" value="CTD KINASE SUBUNIT GAMMA"/>
    <property type="match status" value="1"/>
</dbReference>
<dbReference type="RefSeq" id="XP_028466588.1">
    <property type="nucleotide sequence ID" value="XM_028613168.1"/>
</dbReference>
<accession>A0A3N2PWB7</accession>
<evidence type="ECO:0000256" key="1">
    <source>
        <dbReference type="SAM" id="MobiDB-lite"/>
    </source>
</evidence>
<dbReference type="FunFam" id="1.25.40.90:FF:000032">
    <property type="entry name" value="CTD kinase subunit gamma"/>
    <property type="match status" value="1"/>
</dbReference>
<dbReference type="GO" id="GO:0016301">
    <property type="term" value="F:kinase activity"/>
    <property type="evidence" value="ECO:0007669"/>
    <property type="project" value="UniProtKB-KW"/>
</dbReference>
<dbReference type="Proteomes" id="UP000272025">
    <property type="component" value="Unassembled WGS sequence"/>
</dbReference>
<feature type="compositionally biased region" description="Basic and acidic residues" evidence="1">
    <location>
        <begin position="254"/>
        <end position="267"/>
    </location>
</feature>
<dbReference type="InterPro" id="IPR024637">
    <property type="entry name" value="Ctk3_C"/>
</dbReference>
<keyword evidence="3" id="KW-0418">Kinase</keyword>
<dbReference type="InterPro" id="IPR024638">
    <property type="entry name" value="Ctk3_N"/>
</dbReference>
<feature type="region of interest" description="Disordered" evidence="1">
    <location>
        <begin position="248"/>
        <end position="267"/>
    </location>
</feature>
<gene>
    <name evidence="3" type="ORF">SODALDRAFT_344596</name>
</gene>
<reference evidence="3 4" key="1">
    <citation type="journal article" date="2018" name="Mol. Ecol.">
        <title>The obligate alkalophilic soda-lake fungus Sodiomyces alkalinus has shifted to a protein diet.</title>
        <authorList>
            <person name="Grum-Grzhimaylo A.A."/>
            <person name="Falkoski D.L."/>
            <person name="van den Heuvel J."/>
            <person name="Valero-Jimenez C.A."/>
            <person name="Min B."/>
            <person name="Choi I.G."/>
            <person name="Lipzen A."/>
            <person name="Daum C.G."/>
            <person name="Aanen D.K."/>
            <person name="Tsang A."/>
            <person name="Henrissat B."/>
            <person name="Bilanenko E.N."/>
            <person name="de Vries R.P."/>
            <person name="van Kan J.A.L."/>
            <person name="Grigoriev I.V."/>
            <person name="Debets A.J.M."/>
        </authorList>
    </citation>
    <scope>NUCLEOTIDE SEQUENCE [LARGE SCALE GENOMIC DNA]</scope>
    <source>
        <strain evidence="3 4">F11</strain>
    </source>
</reference>
<dbReference type="InterPro" id="IPR006569">
    <property type="entry name" value="CID_dom"/>
</dbReference>
<feature type="domain" description="CID" evidence="2">
    <location>
        <begin position="3"/>
        <end position="138"/>
    </location>
</feature>
<organism evidence="3 4">
    <name type="scientific">Sodiomyces alkalinus (strain CBS 110278 / VKM F-3762 / F11)</name>
    <name type="common">Alkaliphilic filamentous fungus</name>
    <dbReference type="NCBI Taxonomy" id="1314773"/>
    <lineage>
        <taxon>Eukaryota</taxon>
        <taxon>Fungi</taxon>
        <taxon>Dikarya</taxon>
        <taxon>Ascomycota</taxon>
        <taxon>Pezizomycotina</taxon>
        <taxon>Sordariomycetes</taxon>
        <taxon>Hypocreomycetidae</taxon>
        <taxon>Glomerellales</taxon>
        <taxon>Plectosphaerellaceae</taxon>
        <taxon>Sodiomyces</taxon>
    </lineage>
</organism>
<dbReference type="GO" id="GO:0032786">
    <property type="term" value="P:positive regulation of DNA-templated transcription, elongation"/>
    <property type="evidence" value="ECO:0007669"/>
    <property type="project" value="InterPro"/>
</dbReference>
<evidence type="ECO:0000313" key="4">
    <source>
        <dbReference type="Proteomes" id="UP000272025"/>
    </source>
</evidence>
<dbReference type="OrthoDB" id="21266at2759"/>
<dbReference type="STRING" id="1314773.A0A3N2PWB7"/>
<dbReference type="GO" id="GO:0045943">
    <property type="term" value="P:positive regulation of transcription by RNA polymerase I"/>
    <property type="evidence" value="ECO:0007669"/>
    <property type="project" value="TreeGrafter"/>
</dbReference>
<name>A0A3N2PWB7_SODAK</name>
<dbReference type="InterPro" id="IPR008942">
    <property type="entry name" value="ENTH_VHS"/>
</dbReference>
<dbReference type="Gene3D" id="1.25.40.90">
    <property type="match status" value="1"/>
</dbReference>
<dbReference type="AlphaFoldDB" id="A0A3N2PWB7"/>
<proteinExistence type="predicted"/>
<dbReference type="InterPro" id="IPR042326">
    <property type="entry name" value="Ctk3"/>
</dbReference>
<keyword evidence="3" id="KW-0808">Transferase</keyword>
<dbReference type="GO" id="GO:0070692">
    <property type="term" value="C:CTDK-1 complex"/>
    <property type="evidence" value="ECO:0007669"/>
    <property type="project" value="InterPro"/>
</dbReference>
<dbReference type="Pfam" id="PF12350">
    <property type="entry name" value="CTK3_C"/>
    <property type="match status" value="1"/>
</dbReference>